<gene>
    <name evidence="1" type="ORF">BDN72DRAFT_926985</name>
</gene>
<accession>A0ACD3AEA4</accession>
<sequence>MYIKNLNKILEFPHLRKDEIKNLQTKLKDLQPVHFIQGTSCLSGTRKEVLQMIYTWKKNTSPQVFWLTGIAGTGKSTVAESVFRMLSEHHLLGGYFTCKRDYAALHNPLNVLPTICYHLGISNPQYGQLIARRFDENASFGMGLGHLQTQFEELFVWPIKHLVAHELFKSQCIVIDALNECGSEDDQLILLHLLFKLVQMCPLVKIFITSQNMLNVSQSFDAVSILRYELTPSNSWDDILLYFQTHLPSLLATPSKDNILNISSLMADCSKGLFIWAETAYMFLKASPDFQTAIKQLIHTENKGSPYANMHLHQLYDLVLAQVIPDAELQSYEYIMGFIILSKEPLPIATLSSLLYSTLSGNVVLNTVKALQPLLCTDSSGHLQIIHPSLAEYLLAAESTKYHINVDMIHSALFQQSMYTMVKQLRFNICHLETSYIKNSDIGDLHAKIQDFISPELQYACLYWSHHLISCESTNVQSDHLLKAVFVNVKTLMWIECLSLLNKVYHGIHSIKKLLQWLSVINPGQVLEFYEVYYFIYKFYIPIGTSTPHIYLSALSFAPSQSIISRRCSYILPVPLIEPSMINKQWQANGLLFPSYTSSVFPVKISPKNNLIYSGSSDGTIVIWDSYTGESVASISAHECGVTALLLTQDGDMMISGSDDATIRFWDANTYQAVYQPLYCHSSTITSFVVNINGSILCCGSRDRTISIWKTSDNPPLLLQILQCSYIIRSLAISTDDKYIICGTLSHVLQIWDLDSYEKVVDLEHKHKSITALAVSPTTNHIACGTVRGYVLIWNLETHHLVHTPLYLGPSGINDILFTQNGGYLIISTEDLGIMKEITCLSLSSDNKRIVSGSRGSTVEVWDINSKVCLKKQKYAHSVIL</sequence>
<feature type="non-terminal residue" evidence="1">
    <location>
        <position position="881"/>
    </location>
</feature>
<protein>
    <submittedName>
        <fullName evidence="1">WD40 repeat-like protein</fullName>
    </submittedName>
</protein>
<organism evidence="1 2">
    <name type="scientific">Pluteus cervinus</name>
    <dbReference type="NCBI Taxonomy" id="181527"/>
    <lineage>
        <taxon>Eukaryota</taxon>
        <taxon>Fungi</taxon>
        <taxon>Dikarya</taxon>
        <taxon>Basidiomycota</taxon>
        <taxon>Agaricomycotina</taxon>
        <taxon>Agaricomycetes</taxon>
        <taxon>Agaricomycetidae</taxon>
        <taxon>Agaricales</taxon>
        <taxon>Pluteineae</taxon>
        <taxon>Pluteaceae</taxon>
        <taxon>Pluteus</taxon>
    </lineage>
</organism>
<evidence type="ECO:0000313" key="1">
    <source>
        <dbReference type="EMBL" id="TFK63886.1"/>
    </source>
</evidence>
<reference evidence="1 2" key="1">
    <citation type="journal article" date="2019" name="Nat. Ecol. Evol.">
        <title>Megaphylogeny resolves global patterns of mushroom evolution.</title>
        <authorList>
            <person name="Varga T."/>
            <person name="Krizsan K."/>
            <person name="Foldi C."/>
            <person name="Dima B."/>
            <person name="Sanchez-Garcia M."/>
            <person name="Sanchez-Ramirez S."/>
            <person name="Szollosi G.J."/>
            <person name="Szarkandi J.G."/>
            <person name="Papp V."/>
            <person name="Albert L."/>
            <person name="Andreopoulos W."/>
            <person name="Angelini C."/>
            <person name="Antonin V."/>
            <person name="Barry K.W."/>
            <person name="Bougher N.L."/>
            <person name="Buchanan P."/>
            <person name="Buyck B."/>
            <person name="Bense V."/>
            <person name="Catcheside P."/>
            <person name="Chovatia M."/>
            <person name="Cooper J."/>
            <person name="Damon W."/>
            <person name="Desjardin D."/>
            <person name="Finy P."/>
            <person name="Geml J."/>
            <person name="Haridas S."/>
            <person name="Hughes K."/>
            <person name="Justo A."/>
            <person name="Karasinski D."/>
            <person name="Kautmanova I."/>
            <person name="Kiss B."/>
            <person name="Kocsube S."/>
            <person name="Kotiranta H."/>
            <person name="LaButti K.M."/>
            <person name="Lechner B.E."/>
            <person name="Liimatainen K."/>
            <person name="Lipzen A."/>
            <person name="Lukacs Z."/>
            <person name="Mihaltcheva S."/>
            <person name="Morgado L.N."/>
            <person name="Niskanen T."/>
            <person name="Noordeloos M.E."/>
            <person name="Ohm R.A."/>
            <person name="Ortiz-Santana B."/>
            <person name="Ovrebo C."/>
            <person name="Racz N."/>
            <person name="Riley R."/>
            <person name="Savchenko A."/>
            <person name="Shiryaev A."/>
            <person name="Soop K."/>
            <person name="Spirin V."/>
            <person name="Szebenyi C."/>
            <person name="Tomsovsky M."/>
            <person name="Tulloss R.E."/>
            <person name="Uehling J."/>
            <person name="Grigoriev I.V."/>
            <person name="Vagvolgyi C."/>
            <person name="Papp T."/>
            <person name="Martin F.M."/>
            <person name="Miettinen O."/>
            <person name="Hibbett D.S."/>
            <person name="Nagy L.G."/>
        </authorList>
    </citation>
    <scope>NUCLEOTIDE SEQUENCE [LARGE SCALE GENOMIC DNA]</scope>
    <source>
        <strain evidence="1 2">NL-1719</strain>
    </source>
</reference>
<evidence type="ECO:0000313" key="2">
    <source>
        <dbReference type="Proteomes" id="UP000308600"/>
    </source>
</evidence>
<keyword evidence="2" id="KW-1185">Reference proteome</keyword>
<dbReference type="EMBL" id="ML208499">
    <property type="protein sequence ID" value="TFK63886.1"/>
    <property type="molecule type" value="Genomic_DNA"/>
</dbReference>
<name>A0ACD3AEA4_9AGAR</name>
<dbReference type="Proteomes" id="UP000308600">
    <property type="component" value="Unassembled WGS sequence"/>
</dbReference>
<proteinExistence type="predicted"/>